<dbReference type="GO" id="GO:0003676">
    <property type="term" value="F:nucleic acid binding"/>
    <property type="evidence" value="ECO:0007669"/>
    <property type="project" value="InterPro"/>
</dbReference>
<dbReference type="InterPro" id="IPR013520">
    <property type="entry name" value="Ribonucl_H"/>
</dbReference>
<dbReference type="Gene3D" id="3.30.420.10">
    <property type="entry name" value="Ribonuclease H-like superfamily/Ribonuclease H"/>
    <property type="match status" value="1"/>
</dbReference>
<dbReference type="eggNOG" id="KOG1275">
    <property type="taxonomic scope" value="Eukaryota"/>
</dbReference>
<dbReference type="InterPro" id="IPR036397">
    <property type="entry name" value="RNaseH_sf"/>
</dbReference>
<dbReference type="PANTHER" id="PTHR15728">
    <property type="entry name" value="DEADENYLATION COMPLEX CATALYTIC SUBUNIT PAN2"/>
    <property type="match status" value="1"/>
</dbReference>
<dbReference type="AlphaFoldDB" id="A0A0D3K754"/>
<dbReference type="EnsemblProtists" id="EOD31589">
    <property type="protein sequence ID" value="EOD31589"/>
    <property type="gene ID" value="EMIHUDRAFT_231780"/>
</dbReference>
<evidence type="ECO:0000313" key="4">
    <source>
        <dbReference type="Proteomes" id="UP000013827"/>
    </source>
</evidence>
<dbReference type="SUPFAM" id="SSF50998">
    <property type="entry name" value="Quinoprotein alcohol dehydrogenase-like"/>
    <property type="match status" value="1"/>
</dbReference>
<evidence type="ECO:0000313" key="3">
    <source>
        <dbReference type="EnsemblProtists" id="EOD31589"/>
    </source>
</evidence>
<proteinExistence type="predicted"/>
<name>A0A0D3K754_EMIH1</name>
<evidence type="ECO:0000256" key="1">
    <source>
        <dbReference type="SAM" id="MobiDB-lite"/>
    </source>
</evidence>
<feature type="region of interest" description="Disordered" evidence="1">
    <location>
        <begin position="524"/>
        <end position="558"/>
    </location>
</feature>
<dbReference type="GO" id="GO:0000289">
    <property type="term" value="P:nuclear-transcribed mRNA poly(A) tail shortening"/>
    <property type="evidence" value="ECO:0007669"/>
    <property type="project" value="TreeGrafter"/>
</dbReference>
<dbReference type="Gene3D" id="3.90.70.10">
    <property type="entry name" value="Cysteine proteinases"/>
    <property type="match status" value="1"/>
</dbReference>
<keyword evidence="4" id="KW-1185">Reference proteome</keyword>
<dbReference type="InterPro" id="IPR050785">
    <property type="entry name" value="PAN2-PAN3_catalytic_subunit"/>
</dbReference>
<dbReference type="GO" id="GO:0031251">
    <property type="term" value="C:PAN complex"/>
    <property type="evidence" value="ECO:0007669"/>
    <property type="project" value="TreeGrafter"/>
</dbReference>
<organism evidence="3 4">
    <name type="scientific">Emiliania huxleyi (strain CCMP1516)</name>
    <dbReference type="NCBI Taxonomy" id="280463"/>
    <lineage>
        <taxon>Eukaryota</taxon>
        <taxon>Haptista</taxon>
        <taxon>Haptophyta</taxon>
        <taxon>Prymnesiophyceae</taxon>
        <taxon>Isochrysidales</taxon>
        <taxon>Noelaerhabdaceae</taxon>
        <taxon>Emiliania</taxon>
    </lineage>
</organism>
<dbReference type="GO" id="GO:0004535">
    <property type="term" value="F:poly(A)-specific ribonuclease activity"/>
    <property type="evidence" value="ECO:0007669"/>
    <property type="project" value="TreeGrafter"/>
</dbReference>
<dbReference type="HOGENOM" id="CLU_305546_0_0_1"/>
<protein>
    <recommendedName>
        <fullName evidence="2">Exonuclease domain-containing protein</fullName>
    </recommendedName>
</protein>
<dbReference type="Pfam" id="PF00929">
    <property type="entry name" value="RNase_T"/>
    <property type="match status" value="1"/>
</dbReference>
<dbReference type="KEGG" id="ehx:EMIHUDRAFT_231780"/>
<dbReference type="RefSeq" id="XP_005784018.1">
    <property type="nucleotide sequence ID" value="XM_005783961.1"/>
</dbReference>
<dbReference type="Proteomes" id="UP000013827">
    <property type="component" value="Unassembled WGS sequence"/>
</dbReference>
<accession>A0A0D3K754</accession>
<dbReference type="GO" id="GO:0000932">
    <property type="term" value="C:P-body"/>
    <property type="evidence" value="ECO:0007669"/>
    <property type="project" value="TreeGrafter"/>
</dbReference>
<dbReference type="GeneID" id="17276862"/>
<reference evidence="3" key="2">
    <citation type="submission" date="2024-10" db="UniProtKB">
        <authorList>
            <consortium name="EnsemblProtists"/>
        </authorList>
    </citation>
    <scope>IDENTIFICATION</scope>
</reference>
<dbReference type="CDD" id="cd06143">
    <property type="entry name" value="PAN2_exo"/>
    <property type="match status" value="1"/>
</dbReference>
<sequence length="971" mass="102498">MDFYWLPAPPPTAGRWVASAKAPMEDLQVIGTIQPSEAPLHLVGFDPGEELLWSASQAGMVYAHLMLSGAPHVAFRTDREMSPAVAVFPHSSGLVTLTYAAAHFISRGGVELAEVRHESLGVLSAGVMCASGRTPAVALCGAGTADGTEGSGPSLALMDLSTAQLTVQLPLEIVPTVARWEGRSGLLVLGGGDGLARVFDVRSGVKAVGAAPLFPRGVIHDLDVQDNSLAASALRAQLGPLGHDEYVFDSNLRTADLRQLSRPGAQLFFAPGMTAPSEVATGAAHRGGQLCALSLSSSGLLVAASDSTGCIDVCAPTEQTQIAVNFSPEPADPLPFLAWGEPPSALGLLPDPPPYADAPLASDWPAKQLGKRGTRYAEPEVLLATIRSLAPKQHVSFGAVPAIYIPNTETRFGGDAEPAETRSVQSMVTKLQLPGGGEGGAPPRFVEALGACFCSESTSRAWHAPSKTYRRCTMRKVMMRTPGVLLLLCDELGGSVMEEWEAAHGEPWLPSAFGLSLPSERQRGVANAAADGGVGGESEGSGLPAEEGGDAATAEPAAEGVDAPAVRALEAGGGVGDGEQEYELRGLMSFTRSTFVHAKEGSGHLTLSFRVPKLDTPPARTAAAGFESAAPSTAAAATPSVGRDSAVAPEYTPEAAAAAWDGAAEWFVWNDFALGPAAEEEVRRAHSLWKRPAIAVYTRRSLAVDLTALPLRPAERMAVAADIAPEYSLLEVPAPAAGSAISAAGFKPSFKPLGLSELPLATGQLVAIDAEFIAVTRRGKRGANVVVKPARLALARVSCVRGQGPHHGEAFVDSYIAQAEPVVDYLTRFSGLRPGDLDPSVSPHHITTMKAAYLKLRQLVDAGCVFVGHGLKKDFEMINMRVPPEQVLDTVELFWAPGKRRISLRFLAFHMCEIHMSNRLHDTHDSIEDARTALQIYDKYVELRAQGQAVLDAAIDELYRVGREMSWEFSL</sequence>
<feature type="domain" description="Exonuclease" evidence="2">
    <location>
        <begin position="764"/>
        <end position="946"/>
    </location>
</feature>
<dbReference type="STRING" id="2903.R1FE79"/>
<reference evidence="4" key="1">
    <citation type="journal article" date="2013" name="Nature">
        <title>Pan genome of the phytoplankton Emiliania underpins its global distribution.</title>
        <authorList>
            <person name="Read B.A."/>
            <person name="Kegel J."/>
            <person name="Klute M.J."/>
            <person name="Kuo A."/>
            <person name="Lefebvre S.C."/>
            <person name="Maumus F."/>
            <person name="Mayer C."/>
            <person name="Miller J."/>
            <person name="Monier A."/>
            <person name="Salamov A."/>
            <person name="Young J."/>
            <person name="Aguilar M."/>
            <person name="Claverie J.M."/>
            <person name="Frickenhaus S."/>
            <person name="Gonzalez K."/>
            <person name="Herman E.K."/>
            <person name="Lin Y.C."/>
            <person name="Napier J."/>
            <person name="Ogata H."/>
            <person name="Sarno A.F."/>
            <person name="Shmutz J."/>
            <person name="Schroeder D."/>
            <person name="de Vargas C."/>
            <person name="Verret F."/>
            <person name="von Dassow P."/>
            <person name="Valentin K."/>
            <person name="Van de Peer Y."/>
            <person name="Wheeler G."/>
            <person name="Dacks J.B."/>
            <person name="Delwiche C.F."/>
            <person name="Dyhrman S.T."/>
            <person name="Glockner G."/>
            <person name="John U."/>
            <person name="Richards T."/>
            <person name="Worden A.Z."/>
            <person name="Zhang X."/>
            <person name="Grigoriev I.V."/>
            <person name="Allen A.E."/>
            <person name="Bidle K."/>
            <person name="Borodovsky M."/>
            <person name="Bowler C."/>
            <person name="Brownlee C."/>
            <person name="Cock J.M."/>
            <person name="Elias M."/>
            <person name="Gladyshev V.N."/>
            <person name="Groth M."/>
            <person name="Guda C."/>
            <person name="Hadaegh A."/>
            <person name="Iglesias-Rodriguez M.D."/>
            <person name="Jenkins J."/>
            <person name="Jones B.M."/>
            <person name="Lawson T."/>
            <person name="Leese F."/>
            <person name="Lindquist E."/>
            <person name="Lobanov A."/>
            <person name="Lomsadze A."/>
            <person name="Malik S.B."/>
            <person name="Marsh M.E."/>
            <person name="Mackinder L."/>
            <person name="Mock T."/>
            <person name="Mueller-Roeber B."/>
            <person name="Pagarete A."/>
            <person name="Parker M."/>
            <person name="Probert I."/>
            <person name="Quesneville H."/>
            <person name="Raines C."/>
            <person name="Rensing S.A."/>
            <person name="Riano-Pachon D.M."/>
            <person name="Richier S."/>
            <person name="Rokitta S."/>
            <person name="Shiraiwa Y."/>
            <person name="Soanes D.M."/>
            <person name="van der Giezen M."/>
            <person name="Wahlund T.M."/>
            <person name="Williams B."/>
            <person name="Wilson W."/>
            <person name="Wolfe G."/>
            <person name="Wurch L.L."/>
        </authorList>
    </citation>
    <scope>NUCLEOTIDE SEQUENCE</scope>
</reference>
<dbReference type="Gene3D" id="2.130.10.10">
    <property type="entry name" value="YVTN repeat-like/Quinoprotein amine dehydrogenase"/>
    <property type="match status" value="1"/>
</dbReference>
<dbReference type="SUPFAM" id="SSF53098">
    <property type="entry name" value="Ribonuclease H-like"/>
    <property type="match status" value="1"/>
</dbReference>
<dbReference type="InterPro" id="IPR011047">
    <property type="entry name" value="Quinoprotein_ADH-like_sf"/>
</dbReference>
<dbReference type="InterPro" id="IPR015943">
    <property type="entry name" value="WD40/YVTN_repeat-like_dom_sf"/>
</dbReference>
<evidence type="ECO:0000259" key="2">
    <source>
        <dbReference type="SMART" id="SM00479"/>
    </source>
</evidence>
<dbReference type="PaxDb" id="2903-EOD31589"/>
<dbReference type="PANTHER" id="PTHR15728:SF0">
    <property type="entry name" value="PAN2-PAN3 DEADENYLATION COMPLEX CATALYTIC SUBUNIT PAN2"/>
    <property type="match status" value="1"/>
</dbReference>
<dbReference type="SMART" id="SM00479">
    <property type="entry name" value="EXOIII"/>
    <property type="match status" value="1"/>
</dbReference>
<dbReference type="InterPro" id="IPR012337">
    <property type="entry name" value="RNaseH-like_sf"/>
</dbReference>